<protein>
    <recommendedName>
        <fullName evidence="3">Tetratricopeptide repeat protein</fullName>
    </recommendedName>
</protein>
<organism evidence="1 2">
    <name type="scientific">Desulfomonile tiedjei</name>
    <dbReference type="NCBI Taxonomy" id="2358"/>
    <lineage>
        <taxon>Bacteria</taxon>
        <taxon>Pseudomonadati</taxon>
        <taxon>Thermodesulfobacteriota</taxon>
        <taxon>Desulfomonilia</taxon>
        <taxon>Desulfomonilales</taxon>
        <taxon>Desulfomonilaceae</taxon>
        <taxon>Desulfomonile</taxon>
    </lineage>
</organism>
<sequence length="175" mass="19260">MGVQKPFTLLFLALLIFSVPLIGAGGETPPDAEKLLRAGLVSADKTHYLEAVDLLEKARDILEDSGGNNSGLYADVMFALAETKIKARLHQDFPANYVKTALQDVQTANKLREKLSGVLPQKLAEGYYLEGYIHKRFFMRKSTAKAFFVRAVSIDPTSGAAKRELSELLSADEQK</sequence>
<evidence type="ECO:0000313" key="1">
    <source>
        <dbReference type="EMBL" id="MBI5250388.1"/>
    </source>
</evidence>
<gene>
    <name evidence="1" type="ORF">HY912_12910</name>
</gene>
<dbReference type="Gene3D" id="1.25.40.10">
    <property type="entry name" value="Tetratricopeptide repeat domain"/>
    <property type="match status" value="1"/>
</dbReference>
<name>A0A9D6V204_9BACT</name>
<dbReference type="InterPro" id="IPR011990">
    <property type="entry name" value="TPR-like_helical_dom_sf"/>
</dbReference>
<accession>A0A9D6V204</accession>
<comment type="caution">
    <text evidence="1">The sequence shown here is derived from an EMBL/GenBank/DDBJ whole genome shotgun (WGS) entry which is preliminary data.</text>
</comment>
<evidence type="ECO:0000313" key="2">
    <source>
        <dbReference type="Proteomes" id="UP000807825"/>
    </source>
</evidence>
<dbReference type="AlphaFoldDB" id="A0A9D6V204"/>
<evidence type="ECO:0008006" key="3">
    <source>
        <dbReference type="Google" id="ProtNLM"/>
    </source>
</evidence>
<proteinExistence type="predicted"/>
<reference evidence="1" key="1">
    <citation type="submission" date="2020-07" db="EMBL/GenBank/DDBJ databases">
        <title>Huge and variable diversity of episymbiotic CPR bacteria and DPANN archaea in groundwater ecosystems.</title>
        <authorList>
            <person name="He C.Y."/>
            <person name="Keren R."/>
            <person name="Whittaker M."/>
            <person name="Farag I.F."/>
            <person name="Doudna J."/>
            <person name="Cate J.H.D."/>
            <person name="Banfield J.F."/>
        </authorList>
    </citation>
    <scope>NUCLEOTIDE SEQUENCE</scope>
    <source>
        <strain evidence="1">NC_groundwater_1664_Pr3_B-0.1um_52_9</strain>
    </source>
</reference>
<dbReference type="EMBL" id="JACRDE010000340">
    <property type="protein sequence ID" value="MBI5250388.1"/>
    <property type="molecule type" value="Genomic_DNA"/>
</dbReference>
<dbReference type="Proteomes" id="UP000807825">
    <property type="component" value="Unassembled WGS sequence"/>
</dbReference>
<dbReference type="SUPFAM" id="SSF48452">
    <property type="entry name" value="TPR-like"/>
    <property type="match status" value="1"/>
</dbReference>